<organism evidence="1 2">
    <name type="scientific">Campylobacter suis</name>
    <dbReference type="NCBI Taxonomy" id="2790657"/>
    <lineage>
        <taxon>Bacteria</taxon>
        <taxon>Pseudomonadati</taxon>
        <taxon>Campylobacterota</taxon>
        <taxon>Epsilonproteobacteria</taxon>
        <taxon>Campylobacterales</taxon>
        <taxon>Campylobacteraceae</taxon>
        <taxon>Campylobacter</taxon>
    </lineage>
</organism>
<accession>A0ABM8Q8X1</accession>
<sequence length="70" mass="8078">MKTLELITPDDLYRLYGIPLQTQAKWRMEKGGGVKIPFIKLGRRIFYNLASIEEFILGLEKIPGKRGELL</sequence>
<proteinExistence type="predicted"/>
<reference evidence="1 2" key="1">
    <citation type="submission" date="2020-11" db="EMBL/GenBank/DDBJ databases">
        <authorList>
            <person name="Peeters C."/>
        </authorList>
    </citation>
    <scope>NUCLEOTIDE SEQUENCE [LARGE SCALE GENOMIC DNA]</scope>
    <source>
        <strain evidence="1 2">LMG 8286</strain>
    </source>
</reference>
<protein>
    <recommendedName>
        <fullName evidence="3">DNA-binding protein</fullName>
    </recommendedName>
</protein>
<name>A0ABM8Q8X1_9BACT</name>
<keyword evidence="2" id="KW-1185">Reference proteome</keyword>
<evidence type="ECO:0008006" key="3">
    <source>
        <dbReference type="Google" id="ProtNLM"/>
    </source>
</evidence>
<dbReference type="EMBL" id="CAJHOE010000010">
    <property type="protein sequence ID" value="CAD7289422.1"/>
    <property type="molecule type" value="Genomic_DNA"/>
</dbReference>
<evidence type="ECO:0000313" key="2">
    <source>
        <dbReference type="Proteomes" id="UP000789359"/>
    </source>
</evidence>
<gene>
    <name evidence="1" type="ORF">LMG8286_01803</name>
</gene>
<evidence type="ECO:0000313" key="1">
    <source>
        <dbReference type="EMBL" id="CAD7289422.1"/>
    </source>
</evidence>
<dbReference type="RefSeq" id="WP_230057531.1">
    <property type="nucleotide sequence ID" value="NZ_CAJHOE010000010.1"/>
</dbReference>
<dbReference type="Proteomes" id="UP000789359">
    <property type="component" value="Unassembled WGS sequence"/>
</dbReference>
<comment type="caution">
    <text evidence="1">The sequence shown here is derived from an EMBL/GenBank/DDBJ whole genome shotgun (WGS) entry which is preliminary data.</text>
</comment>